<dbReference type="EMBL" id="AP014924">
    <property type="protein sequence ID" value="BAS29367.1"/>
    <property type="molecule type" value="Genomic_DNA"/>
</dbReference>
<dbReference type="KEGG" id="lpil:LIP_3556"/>
<keyword evidence="2" id="KW-1185">Reference proteome</keyword>
<accession>A0A0K2SQT2</accession>
<organism evidence="1 2">
    <name type="scientific">Limnochorda pilosa</name>
    <dbReference type="NCBI Taxonomy" id="1555112"/>
    <lineage>
        <taxon>Bacteria</taxon>
        <taxon>Bacillati</taxon>
        <taxon>Bacillota</taxon>
        <taxon>Limnochordia</taxon>
        <taxon>Limnochordales</taxon>
        <taxon>Limnochordaceae</taxon>
        <taxon>Limnochorda</taxon>
    </lineage>
</organism>
<dbReference type="PATRIC" id="fig|1555112.3.peg.3593"/>
<protein>
    <submittedName>
        <fullName evidence="1">Uncharacterized protein</fullName>
    </submittedName>
</protein>
<evidence type="ECO:0000313" key="1">
    <source>
        <dbReference type="EMBL" id="BAS29367.1"/>
    </source>
</evidence>
<reference evidence="2" key="2">
    <citation type="journal article" date="2016" name="Int. J. Syst. Evol. Microbiol.">
        <title>Complete genome sequence and cell structure of Limnochorda pilosa, a Gram-negative spore-former within the phylum Firmicutes.</title>
        <authorList>
            <person name="Watanabe M."/>
            <person name="Kojima H."/>
            <person name="Fukui M."/>
        </authorList>
    </citation>
    <scope>NUCLEOTIDE SEQUENCE [LARGE SCALE GENOMIC DNA]</scope>
    <source>
        <strain evidence="2">HC45</strain>
    </source>
</reference>
<evidence type="ECO:0000313" key="2">
    <source>
        <dbReference type="Proteomes" id="UP000065807"/>
    </source>
</evidence>
<proteinExistence type="predicted"/>
<dbReference type="Proteomes" id="UP000065807">
    <property type="component" value="Chromosome"/>
</dbReference>
<gene>
    <name evidence="1" type="ORF">LIP_3556</name>
</gene>
<dbReference type="AlphaFoldDB" id="A0A0K2SQT2"/>
<name>A0A0K2SQT2_LIMPI</name>
<sequence length="82" mass="8827">MSIRVRVLTAFLVLLFPILALTATGASAVKTVAVVAIENRSGLALPDIERAAEDLLSSFLAQYPAFSVVERARPASRSSKRR</sequence>
<reference evidence="2" key="1">
    <citation type="submission" date="2015-07" db="EMBL/GenBank/DDBJ databases">
        <title>Complete genome sequence and phylogenetic analysis of Limnochorda pilosa.</title>
        <authorList>
            <person name="Watanabe M."/>
            <person name="Kojima H."/>
            <person name="Fukui M."/>
        </authorList>
    </citation>
    <scope>NUCLEOTIDE SEQUENCE [LARGE SCALE GENOMIC DNA]</scope>
    <source>
        <strain evidence="2">HC45</strain>
    </source>
</reference>